<keyword evidence="3" id="KW-0804">Transcription</keyword>
<evidence type="ECO:0000313" key="6">
    <source>
        <dbReference type="EMBL" id="NKY22021.1"/>
    </source>
</evidence>
<dbReference type="InterPro" id="IPR027417">
    <property type="entry name" value="P-loop_NTPase"/>
</dbReference>
<dbReference type="GO" id="GO:0003677">
    <property type="term" value="F:DNA binding"/>
    <property type="evidence" value="ECO:0007669"/>
    <property type="project" value="UniProtKB-KW"/>
</dbReference>
<accession>A0A7X6KTI3</accession>
<dbReference type="Proteomes" id="UP000581206">
    <property type="component" value="Unassembled WGS sequence"/>
</dbReference>
<dbReference type="GO" id="GO:0006355">
    <property type="term" value="P:regulation of DNA-templated transcription"/>
    <property type="evidence" value="ECO:0007669"/>
    <property type="project" value="InterPro"/>
</dbReference>
<dbReference type="AlphaFoldDB" id="A0A7X6KTI3"/>
<dbReference type="PRINTS" id="PR00038">
    <property type="entry name" value="HTHLUXR"/>
</dbReference>
<evidence type="ECO:0000256" key="1">
    <source>
        <dbReference type="ARBA" id="ARBA00023015"/>
    </source>
</evidence>
<comment type="caution">
    <text evidence="6">The sequence shown here is derived from an EMBL/GenBank/DDBJ whole genome shotgun (WGS) entry which is preliminary data.</text>
</comment>
<organism evidence="6 7">
    <name type="scientific">Cellulomonas denverensis</name>
    <dbReference type="NCBI Taxonomy" id="264297"/>
    <lineage>
        <taxon>Bacteria</taxon>
        <taxon>Bacillati</taxon>
        <taxon>Actinomycetota</taxon>
        <taxon>Actinomycetes</taxon>
        <taxon>Micrococcales</taxon>
        <taxon>Cellulomonadaceae</taxon>
        <taxon>Cellulomonas</taxon>
    </lineage>
</organism>
<dbReference type="EMBL" id="JAAXOX010000002">
    <property type="protein sequence ID" value="NKY22021.1"/>
    <property type="molecule type" value="Genomic_DNA"/>
</dbReference>
<protein>
    <recommendedName>
        <fullName evidence="5">HTH luxR-type domain-containing protein</fullName>
    </recommendedName>
</protein>
<keyword evidence="7" id="KW-1185">Reference proteome</keyword>
<dbReference type="Gene3D" id="1.10.10.10">
    <property type="entry name" value="Winged helix-like DNA-binding domain superfamily/Winged helix DNA-binding domain"/>
    <property type="match status" value="1"/>
</dbReference>
<dbReference type="SMART" id="SM00421">
    <property type="entry name" value="HTH_LUXR"/>
    <property type="match status" value="1"/>
</dbReference>
<dbReference type="InterPro" id="IPR059106">
    <property type="entry name" value="WHD_MalT"/>
</dbReference>
<dbReference type="SUPFAM" id="SSF52540">
    <property type="entry name" value="P-loop containing nucleoside triphosphate hydrolases"/>
    <property type="match status" value="1"/>
</dbReference>
<dbReference type="PANTHER" id="PTHR44688:SF16">
    <property type="entry name" value="DNA-BINDING TRANSCRIPTIONAL ACTIVATOR DEVR_DOSR"/>
    <property type="match status" value="1"/>
</dbReference>
<name>A0A7X6KTI3_9CELL</name>
<dbReference type="Gene3D" id="3.40.50.300">
    <property type="entry name" value="P-loop containing nucleotide triphosphate hydrolases"/>
    <property type="match status" value="1"/>
</dbReference>
<evidence type="ECO:0000256" key="4">
    <source>
        <dbReference type="SAM" id="MobiDB-lite"/>
    </source>
</evidence>
<keyword evidence="1" id="KW-0805">Transcription regulation</keyword>
<reference evidence="6 7" key="1">
    <citation type="submission" date="2020-04" db="EMBL/GenBank/DDBJ databases">
        <title>MicrobeNet Type strains.</title>
        <authorList>
            <person name="Nicholson A.C."/>
        </authorList>
    </citation>
    <scope>NUCLEOTIDE SEQUENCE [LARGE SCALE GENOMIC DNA]</scope>
    <source>
        <strain evidence="6 7">ATCC BAA-788</strain>
    </source>
</reference>
<evidence type="ECO:0000259" key="5">
    <source>
        <dbReference type="PROSITE" id="PS50043"/>
    </source>
</evidence>
<proteinExistence type="predicted"/>
<dbReference type="Pfam" id="PF00196">
    <property type="entry name" value="GerE"/>
    <property type="match status" value="1"/>
</dbReference>
<dbReference type="CDD" id="cd06170">
    <property type="entry name" value="LuxR_C_like"/>
    <property type="match status" value="1"/>
</dbReference>
<dbReference type="InterPro" id="IPR000792">
    <property type="entry name" value="Tscrpt_reg_LuxR_C"/>
</dbReference>
<dbReference type="PANTHER" id="PTHR44688">
    <property type="entry name" value="DNA-BINDING TRANSCRIPTIONAL ACTIVATOR DEVR_DOSR"/>
    <property type="match status" value="1"/>
</dbReference>
<keyword evidence="2" id="KW-0238">DNA-binding</keyword>
<feature type="region of interest" description="Disordered" evidence="4">
    <location>
        <begin position="1"/>
        <end position="26"/>
    </location>
</feature>
<dbReference type="InterPro" id="IPR036388">
    <property type="entry name" value="WH-like_DNA-bd_sf"/>
</dbReference>
<dbReference type="Pfam" id="PF25873">
    <property type="entry name" value="WHD_MalT"/>
    <property type="match status" value="1"/>
</dbReference>
<evidence type="ECO:0000313" key="7">
    <source>
        <dbReference type="Proteomes" id="UP000581206"/>
    </source>
</evidence>
<dbReference type="SUPFAM" id="SSF46894">
    <property type="entry name" value="C-terminal effector domain of the bipartite response regulators"/>
    <property type="match status" value="1"/>
</dbReference>
<evidence type="ECO:0000256" key="2">
    <source>
        <dbReference type="ARBA" id="ARBA00023125"/>
    </source>
</evidence>
<evidence type="ECO:0000256" key="3">
    <source>
        <dbReference type="ARBA" id="ARBA00023163"/>
    </source>
</evidence>
<feature type="domain" description="HTH luxR-type" evidence="5">
    <location>
        <begin position="780"/>
        <end position="845"/>
    </location>
</feature>
<dbReference type="RefSeq" id="WP_168629138.1">
    <property type="nucleotide sequence ID" value="NZ_BONL01000034.1"/>
</dbReference>
<dbReference type="PROSITE" id="PS50043">
    <property type="entry name" value="HTH_LUXR_2"/>
    <property type="match status" value="1"/>
</dbReference>
<dbReference type="InterPro" id="IPR016032">
    <property type="entry name" value="Sig_transdc_resp-reg_C-effctor"/>
</dbReference>
<sequence length="847" mass="90481">MTQTRRVGLTPVGKISVPAPGPDHLARPRCTEAMDQAVRDRRLVLVAAPAGYGKTSLLAEWATGTGSPVAWLSLDPLDDSPARLVRVLTDAVLAALPDAPDDPVPATAGLAPRVDALIGLLDGAGRPPVIVLDDVHHLSAPTGRAVLTPLMQYAPTRFVLAGRHDVAIPVQRLRIAGELAEIRMGTLAFTQDEVHRLGRSLGSPRHPGGAHELWSLTGGWPVAVRVALAAGVPDGDDPLGMRDRDIPLTDYLVEQVVGQLPDDLARFFLTASFAPALDTAMAEALLPGGAGLLETCYRRGLFLVATAQDGGDPAYRWHSLVAAHARTVLTRRDPGAAQAAHRVIAEHLARSDPAGAIQHALDARSPALAASVLGEHWPDLVVRGEADLIRRLRSALPAPFRNSPDVLIALSAADAIGGEPGPGERRPATVVGLVQTFLARCRPGPEEAIRRGTALLAEPDLDEGTLALGLYLLARAELQRPLVGDGPVHRVARAAELAATRGWTALELACRAEEAVAAAQHGDYLTARRRAAAVIEQAEAHGWAATGIVAGAHLAAGMADYWQDRLDTAATELTAALDSAGPLRREVALHAAGVLAVVAIAQADPVLLDRAVAALAEQHRDDTRLPGHAAALRAVVEAFRLDSQQRPADALAVVEPWLARMDPSLYAWRGDALRRTGDLPGAWRSLDEARRTAQTWPRLVRHRIEVAVQATEALLHRDPQAAHQALERALSTAAEQDLIRPLRDRSADLRPLLSAHLTWGSAHEDTVTRLLLADQADPAVRPSAWELTPRERDVLVCLRSSLTTEEIAASMFLSINTIKTHIRAIYRKLGVSGRREAVRSGVERGLV</sequence>
<gene>
    <name evidence="6" type="ORF">HGA03_05005</name>
</gene>